<dbReference type="Proteomes" id="UP001275084">
    <property type="component" value="Unassembled WGS sequence"/>
</dbReference>
<dbReference type="EMBL" id="JAUIQD010000002">
    <property type="protein sequence ID" value="KAK3358850.1"/>
    <property type="molecule type" value="Genomic_DNA"/>
</dbReference>
<evidence type="ECO:0000256" key="1">
    <source>
        <dbReference type="SAM" id="SignalP"/>
    </source>
</evidence>
<reference evidence="2" key="2">
    <citation type="submission" date="2023-06" db="EMBL/GenBank/DDBJ databases">
        <authorList>
            <consortium name="Lawrence Berkeley National Laboratory"/>
            <person name="Haridas S."/>
            <person name="Hensen N."/>
            <person name="Bonometti L."/>
            <person name="Westerberg I."/>
            <person name="Brannstrom I.O."/>
            <person name="Guillou S."/>
            <person name="Cros-Aarteil S."/>
            <person name="Calhoun S."/>
            <person name="Kuo A."/>
            <person name="Mondo S."/>
            <person name="Pangilinan J."/>
            <person name="Riley R."/>
            <person name="Labutti K."/>
            <person name="Andreopoulos B."/>
            <person name="Lipzen A."/>
            <person name="Chen C."/>
            <person name="Yanf M."/>
            <person name="Daum C."/>
            <person name="Ng V."/>
            <person name="Clum A."/>
            <person name="Steindorff A."/>
            <person name="Ohm R."/>
            <person name="Martin F."/>
            <person name="Silar P."/>
            <person name="Natvig D."/>
            <person name="Lalanne C."/>
            <person name="Gautier V."/>
            <person name="Ament-Velasquez S.L."/>
            <person name="Kruys A."/>
            <person name="Hutchinson M.I."/>
            <person name="Powell A.J."/>
            <person name="Barry K."/>
            <person name="Miller A.N."/>
            <person name="Grigoriev I.V."/>
            <person name="Debuchy R."/>
            <person name="Gladieux P."/>
            <person name="Thoren M.H."/>
            <person name="Johannesson H."/>
        </authorList>
    </citation>
    <scope>NUCLEOTIDE SEQUENCE</scope>
    <source>
        <strain evidence="2">CBS 955.72</strain>
    </source>
</reference>
<comment type="caution">
    <text evidence="2">The sequence shown here is derived from an EMBL/GenBank/DDBJ whole genome shotgun (WGS) entry which is preliminary data.</text>
</comment>
<dbReference type="PANTHER" id="PTHR35567:SF3">
    <property type="entry name" value="MALATE DEHYDROGENASE"/>
    <property type="match status" value="1"/>
</dbReference>
<dbReference type="PANTHER" id="PTHR35567">
    <property type="entry name" value="MALATE DEHYDROGENASE (AFU_ORTHOLOGUE AFUA_2G13800)"/>
    <property type="match status" value="1"/>
</dbReference>
<dbReference type="AlphaFoldDB" id="A0AAJ0MH41"/>
<evidence type="ECO:0008006" key="4">
    <source>
        <dbReference type="Google" id="ProtNLM"/>
    </source>
</evidence>
<dbReference type="InterPro" id="IPR021851">
    <property type="entry name" value="DUF3455"/>
</dbReference>
<protein>
    <recommendedName>
        <fullName evidence="4">Malate dehydrogenase</fullName>
    </recommendedName>
</protein>
<evidence type="ECO:0000313" key="2">
    <source>
        <dbReference type="EMBL" id="KAK3358850.1"/>
    </source>
</evidence>
<dbReference type="Pfam" id="PF11937">
    <property type="entry name" value="DUF3455"/>
    <property type="match status" value="1"/>
</dbReference>
<reference evidence="2" key="1">
    <citation type="journal article" date="2023" name="Mol. Phylogenet. Evol.">
        <title>Genome-scale phylogeny and comparative genomics of the fungal order Sordariales.</title>
        <authorList>
            <person name="Hensen N."/>
            <person name="Bonometti L."/>
            <person name="Westerberg I."/>
            <person name="Brannstrom I.O."/>
            <person name="Guillou S."/>
            <person name="Cros-Aarteil S."/>
            <person name="Calhoun S."/>
            <person name="Haridas S."/>
            <person name="Kuo A."/>
            <person name="Mondo S."/>
            <person name="Pangilinan J."/>
            <person name="Riley R."/>
            <person name="LaButti K."/>
            <person name="Andreopoulos B."/>
            <person name="Lipzen A."/>
            <person name="Chen C."/>
            <person name="Yan M."/>
            <person name="Daum C."/>
            <person name="Ng V."/>
            <person name="Clum A."/>
            <person name="Steindorff A."/>
            <person name="Ohm R.A."/>
            <person name="Martin F."/>
            <person name="Silar P."/>
            <person name="Natvig D.O."/>
            <person name="Lalanne C."/>
            <person name="Gautier V."/>
            <person name="Ament-Velasquez S.L."/>
            <person name="Kruys A."/>
            <person name="Hutchinson M.I."/>
            <person name="Powell A.J."/>
            <person name="Barry K."/>
            <person name="Miller A.N."/>
            <person name="Grigoriev I.V."/>
            <person name="Debuchy R."/>
            <person name="Gladieux P."/>
            <person name="Hiltunen Thoren M."/>
            <person name="Johannesson H."/>
        </authorList>
    </citation>
    <scope>NUCLEOTIDE SEQUENCE</scope>
    <source>
        <strain evidence="2">CBS 955.72</strain>
    </source>
</reference>
<keyword evidence="3" id="KW-1185">Reference proteome</keyword>
<feature type="chain" id="PRO_5042573345" description="Malate dehydrogenase" evidence="1">
    <location>
        <begin position="20"/>
        <end position="252"/>
    </location>
</feature>
<organism evidence="2 3">
    <name type="scientific">Lasiosphaeria hispida</name>
    <dbReference type="NCBI Taxonomy" id="260671"/>
    <lineage>
        <taxon>Eukaryota</taxon>
        <taxon>Fungi</taxon>
        <taxon>Dikarya</taxon>
        <taxon>Ascomycota</taxon>
        <taxon>Pezizomycotina</taxon>
        <taxon>Sordariomycetes</taxon>
        <taxon>Sordariomycetidae</taxon>
        <taxon>Sordariales</taxon>
        <taxon>Lasiosphaeriaceae</taxon>
        <taxon>Lasiosphaeria</taxon>
    </lineage>
</organism>
<accession>A0AAJ0MH41</accession>
<name>A0AAJ0MH41_9PEZI</name>
<proteinExistence type="predicted"/>
<sequence>MMVSATAFILAAFTAGAYALPKCRPTPTLPSTGANDLPLPLAGLVLKKIALGHGIQNYTCSATNPSATADAKGALAVLYDVTPLYPGTPKTGLDSFSTLTTTVIHSQDIPLNLANPDAAIAGFEGTSLDYLAKPSPFIAPADLDLGTTTLKFLGHHYFDKDSTPTFDLFKAGLKASVVKQTSTPVPAGADAGPLGTGAVAWLLLKDSEKGLSNGVSLVYRVITAGGNPELCKDTGLGSVTSVPYTAFYWFYG</sequence>
<gene>
    <name evidence="2" type="ORF">B0T25DRAFT_77586</name>
</gene>
<evidence type="ECO:0000313" key="3">
    <source>
        <dbReference type="Proteomes" id="UP001275084"/>
    </source>
</evidence>
<keyword evidence="1" id="KW-0732">Signal</keyword>
<feature type="signal peptide" evidence="1">
    <location>
        <begin position="1"/>
        <end position="19"/>
    </location>
</feature>